<sequence>MGTAIRRPAEAAEESGAIMKANPVFPEAHQAKTNETSAIMGITHFLEIASSLSPEIPGLMTLLCTSRAHIEERVSSMESIVEI</sequence>
<comment type="caution">
    <text evidence="1">The sequence shown here is derived from an EMBL/GenBank/DDBJ whole genome shotgun (WGS) entry which is preliminary data.</text>
</comment>
<reference evidence="1" key="1">
    <citation type="journal article" date="2014" name="Front. Microbiol.">
        <title>High frequency of phylogenetically diverse reductive dehalogenase-homologous genes in deep subseafloor sedimentary metagenomes.</title>
        <authorList>
            <person name="Kawai M."/>
            <person name="Futagami T."/>
            <person name="Toyoda A."/>
            <person name="Takaki Y."/>
            <person name="Nishi S."/>
            <person name="Hori S."/>
            <person name="Arai W."/>
            <person name="Tsubouchi T."/>
            <person name="Morono Y."/>
            <person name="Uchiyama I."/>
            <person name="Ito T."/>
            <person name="Fujiyama A."/>
            <person name="Inagaki F."/>
            <person name="Takami H."/>
        </authorList>
    </citation>
    <scope>NUCLEOTIDE SEQUENCE</scope>
    <source>
        <strain evidence="1">Expedition CK06-06</strain>
    </source>
</reference>
<feature type="non-terminal residue" evidence="1">
    <location>
        <position position="83"/>
    </location>
</feature>
<accession>X1KZ54</accession>
<gene>
    <name evidence="1" type="ORF">S06H3_06884</name>
</gene>
<organism evidence="1">
    <name type="scientific">marine sediment metagenome</name>
    <dbReference type="NCBI Taxonomy" id="412755"/>
    <lineage>
        <taxon>unclassified sequences</taxon>
        <taxon>metagenomes</taxon>
        <taxon>ecological metagenomes</taxon>
    </lineage>
</organism>
<evidence type="ECO:0000313" key="1">
    <source>
        <dbReference type="EMBL" id="GAH95449.1"/>
    </source>
</evidence>
<protein>
    <submittedName>
        <fullName evidence="1">Uncharacterized protein</fullName>
    </submittedName>
</protein>
<dbReference type="AlphaFoldDB" id="X1KZ54"/>
<name>X1KZ54_9ZZZZ</name>
<dbReference type="EMBL" id="BARV01002728">
    <property type="protein sequence ID" value="GAH95449.1"/>
    <property type="molecule type" value="Genomic_DNA"/>
</dbReference>
<proteinExistence type="predicted"/>